<sequence>MLEIARLTGGSDGFELGFVERGDIRVRDEDRYQTPSGWIITFRYRFNSQ</sequence>
<proteinExistence type="predicted"/>
<protein>
    <submittedName>
        <fullName evidence="1">Uncharacterized protein</fullName>
    </submittedName>
</protein>
<accession>A0A1H3JXD3</accession>
<organism evidence="1 2">
    <name type="scientific">Halobellus clavatus</name>
    <dbReference type="NCBI Taxonomy" id="660517"/>
    <lineage>
        <taxon>Archaea</taxon>
        <taxon>Methanobacteriati</taxon>
        <taxon>Methanobacteriota</taxon>
        <taxon>Stenosarchaea group</taxon>
        <taxon>Halobacteria</taxon>
        <taxon>Halobacteriales</taxon>
        <taxon>Haloferacaceae</taxon>
        <taxon>Halobellus</taxon>
    </lineage>
</organism>
<dbReference type="AlphaFoldDB" id="A0A1H3JXD3"/>
<dbReference type="Proteomes" id="UP000199170">
    <property type="component" value="Unassembled WGS sequence"/>
</dbReference>
<gene>
    <name evidence="1" type="ORF">SAMN04487946_11615</name>
</gene>
<evidence type="ECO:0000313" key="2">
    <source>
        <dbReference type="Proteomes" id="UP000199170"/>
    </source>
</evidence>
<dbReference type="EMBL" id="FNPB01000016">
    <property type="protein sequence ID" value="SDY44602.1"/>
    <property type="molecule type" value="Genomic_DNA"/>
</dbReference>
<keyword evidence="2" id="KW-1185">Reference proteome</keyword>
<evidence type="ECO:0000313" key="1">
    <source>
        <dbReference type="EMBL" id="SDY44602.1"/>
    </source>
</evidence>
<name>A0A1H3JXD3_9EURY</name>
<reference evidence="2" key="1">
    <citation type="submission" date="2016-10" db="EMBL/GenBank/DDBJ databases">
        <authorList>
            <person name="Varghese N."/>
            <person name="Submissions S."/>
        </authorList>
    </citation>
    <scope>NUCLEOTIDE SEQUENCE [LARGE SCALE GENOMIC DNA]</scope>
    <source>
        <strain evidence="2">CGMCC 1.10118</strain>
    </source>
</reference>